<name>A0A7X2CK71_9PSED</name>
<dbReference type="EMBL" id="WIVX01000204">
    <property type="protein sequence ID" value="MQU34670.1"/>
    <property type="molecule type" value="Genomic_DNA"/>
</dbReference>
<gene>
    <name evidence="4" type="ORF">GHO30_25390</name>
</gene>
<evidence type="ECO:0000256" key="2">
    <source>
        <dbReference type="SAM" id="MobiDB-lite"/>
    </source>
</evidence>
<feature type="compositionally biased region" description="Low complexity" evidence="2">
    <location>
        <begin position="13"/>
        <end position="29"/>
    </location>
</feature>
<feature type="domain" description="Bacteriophage tail tape measure N-terminal" evidence="3">
    <location>
        <begin position="250"/>
        <end position="437"/>
    </location>
</feature>
<protein>
    <submittedName>
        <fullName evidence="4">Prothage tail length tape measure</fullName>
    </submittedName>
</protein>
<keyword evidence="5" id="KW-1185">Reference proteome</keyword>
<evidence type="ECO:0000313" key="4">
    <source>
        <dbReference type="EMBL" id="MQU34670.1"/>
    </source>
</evidence>
<accession>A0A7X2CK71</accession>
<dbReference type="AlphaFoldDB" id="A0A7X2CK71"/>
<dbReference type="Proteomes" id="UP000470186">
    <property type="component" value="Unassembled WGS sequence"/>
</dbReference>
<feature type="region of interest" description="Disordered" evidence="2">
    <location>
        <begin position="1006"/>
        <end position="1047"/>
    </location>
</feature>
<comment type="caution">
    <text evidence="4">The sequence shown here is derived from an EMBL/GenBank/DDBJ whole genome shotgun (WGS) entry which is preliminary data.</text>
</comment>
<dbReference type="Pfam" id="PF24622">
    <property type="entry name" value="TMP_4"/>
    <property type="match status" value="1"/>
</dbReference>
<feature type="region of interest" description="Disordered" evidence="2">
    <location>
        <begin position="1"/>
        <end position="29"/>
    </location>
</feature>
<evidence type="ECO:0000313" key="5">
    <source>
        <dbReference type="Proteomes" id="UP000470186"/>
    </source>
</evidence>
<reference evidence="4 5" key="1">
    <citation type="submission" date="2019-10" db="EMBL/GenBank/DDBJ databases">
        <title>Evaluation of single-gene subtyping targets for Pseudomonas.</title>
        <authorList>
            <person name="Reichler S.J."/>
            <person name="Orsi R.H."/>
            <person name="Wiedmann M."/>
            <person name="Martin N.H."/>
            <person name="Murphy S.I."/>
        </authorList>
    </citation>
    <scope>NUCLEOTIDE SEQUENCE [LARGE SCALE GENOMIC DNA]</scope>
    <source>
        <strain evidence="4 5">FSL R10-2107</strain>
    </source>
</reference>
<organism evidence="4 5">
    <name type="scientific">Pseudomonas helleri</name>
    <dbReference type="NCBI Taxonomy" id="1608996"/>
    <lineage>
        <taxon>Bacteria</taxon>
        <taxon>Pseudomonadati</taxon>
        <taxon>Pseudomonadota</taxon>
        <taxon>Gammaproteobacteria</taxon>
        <taxon>Pseudomonadales</taxon>
        <taxon>Pseudomonadaceae</taxon>
        <taxon>Pseudomonas</taxon>
    </lineage>
</organism>
<keyword evidence="1" id="KW-0175">Coiled coil</keyword>
<evidence type="ECO:0000256" key="1">
    <source>
        <dbReference type="SAM" id="Coils"/>
    </source>
</evidence>
<feature type="coiled-coil region" evidence="1">
    <location>
        <begin position="525"/>
        <end position="604"/>
    </location>
</feature>
<sequence length="1092" mass="114754">MDKASTGLDGLNKSGSDAGKSADGAGKAWSAATDGIGKGIQQVVKELQSLNAKQDAAAKLIESLGLSLSKASTSFLDVASSAGKLKPSNDAAAASIEKVGETAAQAEARLLAMAKRSLEASEYVNALSTGTGKAANSFDYAADKAERLSELARRMRAESDANVKTNNTLADGTRKAAIATEEQAKELEKLLGKIDPVYRKLAEIDQLERELAKNKKFLDADTFADYQAKIAATRKAIGGIDGDLKDFGLTTKGAQRDAAQLLNALRSGDWQGAARNFQQISVSSGGTSEALKSLGGGALGLVNPFTVAAAAVGVLGLAYYQGSKEQDAFRLSIIGTGNAAGTTTGALAQMAKRISATTGTTADASTALAQLAGAGTIASSSFEEIATAVIAWEKATGKAVSETIAEFKKLSEDPVKAMAELNNQYNFLTASVYTQIRAAQEQGDKQAAAAIAEEAYARALTERAANIKQNLGTLERAWNDLSGAAKAGWDAILGIGRESAAAPDLTAIQHKINYLKSTLDTADESNDARQRIASLQAEIDGYTKKAKAEQDAAEAAAEAARIQREGQVAYEEHQKNREQNFSKTKKMNKALEDEEKRISKARAAGYLISEKEAADSLKAIRENPIYKETATKKPKAYHEDAGLKMLDAARQTQAVLIQQNASINAQGVATERVGAQAQALIKWEQQLADIKGKKTLTADQKSLLASQDLITAQLKKNAALEKEAQLSKDTLQAQKDQVQLLTLTGQLQKANQLKSSLDDAAQLAEYERQGNVEAAKRLETLIKIRDVNLKAAQKPGTIEGVTKAPAVTGLDASVGGAYSEIQRLTDESTKLDAWREMELEKQKAYLDLKAINEETYAARIANINQQAQDNQTKIEQAKNNAVLSYSQDFFGNMAALSASGNSKLAAIGKAAAIAQATIQGYVAVQNALAVQPYPLGVALAISAGIAAAANVAAISGVGFSGGGYTGAGGVNEYAGDVHKGEVVWSQADIRRHGGVATVEALRKGNVSPIRPGATGSGSGSGSGGQDSGVGKPGGNVNIHNYGGNQVEAQRDGDDWNIFIKRAKREIAGDLASGNGDITRALTNGYGLRRVPR</sequence>
<dbReference type="InterPro" id="IPR009628">
    <property type="entry name" value="Phage_tape_measure_N"/>
</dbReference>
<feature type="compositionally biased region" description="Gly residues" evidence="2">
    <location>
        <begin position="1014"/>
        <end position="1033"/>
    </location>
</feature>
<proteinExistence type="predicted"/>
<evidence type="ECO:0000259" key="3">
    <source>
        <dbReference type="Pfam" id="PF06791"/>
    </source>
</evidence>
<dbReference type="Pfam" id="PF06791">
    <property type="entry name" value="TMP_2"/>
    <property type="match status" value="1"/>
</dbReference>